<keyword evidence="8" id="KW-0378">Hydrolase</keyword>
<evidence type="ECO:0000256" key="9">
    <source>
        <dbReference type="ARBA" id="ARBA00022842"/>
    </source>
</evidence>
<reference evidence="17 18" key="1">
    <citation type="journal article" date="2019" name="Sci. Rep.">
        <title>Comparative genomics of chytrid fungi reveal insights into the obligate biotrophic and pathogenic lifestyle of Synchytrium endobioticum.</title>
        <authorList>
            <person name="van de Vossenberg B.T.L.H."/>
            <person name="Warris S."/>
            <person name="Nguyen H.D.T."/>
            <person name="van Gent-Pelzer M.P.E."/>
            <person name="Joly D.L."/>
            <person name="van de Geest H.C."/>
            <person name="Bonants P.J.M."/>
            <person name="Smith D.S."/>
            <person name="Levesque C.A."/>
            <person name="van der Lee T.A.J."/>
        </authorList>
    </citation>
    <scope>NUCLEOTIDE SEQUENCE [LARGE SCALE GENOMIC DNA]</scope>
    <source>
        <strain evidence="17 18">JEL517</strain>
    </source>
</reference>
<gene>
    <name evidence="17" type="ORF">SmJEL517_g02584</name>
</gene>
<evidence type="ECO:0000256" key="5">
    <source>
        <dbReference type="ARBA" id="ARBA00022723"/>
    </source>
</evidence>
<feature type="compositionally biased region" description="Basic residues" evidence="14">
    <location>
        <begin position="206"/>
        <end position="216"/>
    </location>
</feature>
<dbReference type="FunFam" id="1.10.150.20:FF:000030">
    <property type="entry name" value="Flap endonuclease GEN-like 1"/>
    <property type="match status" value="1"/>
</dbReference>
<dbReference type="OrthoDB" id="31113at2759"/>
<keyword evidence="11" id="KW-0539">Nucleus</keyword>
<keyword evidence="4" id="KW-0540">Nuclease</keyword>
<dbReference type="InterPro" id="IPR006085">
    <property type="entry name" value="XPG_DNA_repair_N"/>
</dbReference>
<feature type="region of interest" description="Disordered" evidence="14">
    <location>
        <begin position="467"/>
        <end position="489"/>
    </location>
</feature>
<dbReference type="SUPFAM" id="SSF47807">
    <property type="entry name" value="5' to 3' exonuclease, C-terminal subdomain"/>
    <property type="match status" value="1"/>
</dbReference>
<dbReference type="SMART" id="SM00485">
    <property type="entry name" value="XPGN"/>
    <property type="match status" value="1"/>
</dbReference>
<dbReference type="GeneID" id="42003809"/>
<feature type="region of interest" description="Disordered" evidence="14">
    <location>
        <begin position="923"/>
        <end position="1035"/>
    </location>
</feature>
<dbReference type="CDD" id="cd09904">
    <property type="entry name" value="H3TH_XPG"/>
    <property type="match status" value="1"/>
</dbReference>
<dbReference type="SUPFAM" id="SSF88723">
    <property type="entry name" value="PIN domain-like"/>
    <property type="match status" value="1"/>
</dbReference>
<feature type="compositionally biased region" description="Polar residues" evidence="14">
    <location>
        <begin position="1435"/>
        <end position="1444"/>
    </location>
</feature>
<dbReference type="GO" id="GO:0006289">
    <property type="term" value="P:nucleotide-excision repair"/>
    <property type="evidence" value="ECO:0007669"/>
    <property type="project" value="InterPro"/>
</dbReference>
<dbReference type="SMART" id="SM00484">
    <property type="entry name" value="XPGI"/>
    <property type="match status" value="1"/>
</dbReference>
<feature type="compositionally biased region" description="Basic residues" evidence="14">
    <location>
        <begin position="1365"/>
        <end position="1379"/>
    </location>
</feature>
<dbReference type="SMART" id="SM00279">
    <property type="entry name" value="HhH2"/>
    <property type="match status" value="1"/>
</dbReference>
<keyword evidence="9" id="KW-0460">Magnesium</keyword>
<dbReference type="PRINTS" id="PR00853">
    <property type="entry name" value="XPGRADSUPER"/>
</dbReference>
<protein>
    <recommendedName>
        <fullName evidence="19">DNA excision repair protein ERCC-5</fullName>
    </recommendedName>
</protein>
<name>A0A507C5S1_9FUNG</name>
<dbReference type="Proteomes" id="UP000319731">
    <property type="component" value="Unassembled WGS sequence"/>
</dbReference>
<feature type="region of interest" description="Disordered" evidence="14">
    <location>
        <begin position="160"/>
        <end position="224"/>
    </location>
</feature>
<evidence type="ECO:0000313" key="17">
    <source>
        <dbReference type="EMBL" id="TPX34851.1"/>
    </source>
</evidence>
<evidence type="ECO:0000256" key="7">
    <source>
        <dbReference type="ARBA" id="ARBA00022763"/>
    </source>
</evidence>
<feature type="compositionally biased region" description="Basic and acidic residues" evidence="14">
    <location>
        <begin position="188"/>
        <end position="199"/>
    </location>
</feature>
<comment type="caution">
    <text evidence="17">The sequence shown here is derived from an EMBL/GenBank/DDBJ whole genome shotgun (WGS) entry which is preliminary data.</text>
</comment>
<dbReference type="InterPro" id="IPR008918">
    <property type="entry name" value="HhH2"/>
</dbReference>
<keyword evidence="5" id="KW-0479">Metal-binding</keyword>
<evidence type="ECO:0000256" key="3">
    <source>
        <dbReference type="ARBA" id="ARBA00005283"/>
    </source>
</evidence>
<keyword evidence="13" id="KW-0175">Coiled coil</keyword>
<feature type="region of interest" description="Disordered" evidence="14">
    <location>
        <begin position="512"/>
        <end position="532"/>
    </location>
</feature>
<evidence type="ECO:0000256" key="2">
    <source>
        <dbReference type="ARBA" id="ARBA00004123"/>
    </source>
</evidence>
<dbReference type="Gene3D" id="1.10.150.20">
    <property type="entry name" value="5' to 3' exonuclease, C-terminal subdomain"/>
    <property type="match status" value="1"/>
</dbReference>
<keyword evidence="7" id="KW-0227">DNA damage</keyword>
<feature type="region of interest" description="Disordered" evidence="14">
    <location>
        <begin position="1335"/>
        <end position="1444"/>
    </location>
</feature>
<dbReference type="PANTHER" id="PTHR16171">
    <property type="entry name" value="DNA REPAIR PROTEIN COMPLEMENTING XP-G CELLS-RELATED"/>
    <property type="match status" value="1"/>
</dbReference>
<feature type="compositionally biased region" description="Polar residues" evidence="14">
    <location>
        <begin position="1402"/>
        <end position="1424"/>
    </location>
</feature>
<keyword evidence="10" id="KW-0234">DNA repair</keyword>
<feature type="compositionally biased region" description="Acidic residues" evidence="14">
    <location>
        <begin position="160"/>
        <end position="169"/>
    </location>
</feature>
<feature type="compositionally biased region" description="Acidic residues" evidence="14">
    <location>
        <begin position="1010"/>
        <end position="1035"/>
    </location>
</feature>
<organism evidence="17 18">
    <name type="scientific">Synchytrium microbalum</name>
    <dbReference type="NCBI Taxonomy" id="1806994"/>
    <lineage>
        <taxon>Eukaryota</taxon>
        <taxon>Fungi</taxon>
        <taxon>Fungi incertae sedis</taxon>
        <taxon>Chytridiomycota</taxon>
        <taxon>Chytridiomycota incertae sedis</taxon>
        <taxon>Chytridiomycetes</taxon>
        <taxon>Synchytriales</taxon>
        <taxon>Synchytriaceae</taxon>
        <taxon>Synchytrium</taxon>
    </lineage>
</organism>
<dbReference type="GO" id="GO:0048256">
    <property type="term" value="F:flap endonuclease activity"/>
    <property type="evidence" value="ECO:0007669"/>
    <property type="project" value="UniProtKB-ARBA"/>
</dbReference>
<dbReference type="InterPro" id="IPR001044">
    <property type="entry name" value="XPG/Rad2_eukaryotes"/>
</dbReference>
<comment type="subcellular location">
    <subcellularLocation>
        <location evidence="2">Nucleus</location>
    </subcellularLocation>
</comment>
<evidence type="ECO:0000256" key="6">
    <source>
        <dbReference type="ARBA" id="ARBA00022759"/>
    </source>
</evidence>
<dbReference type="InterPro" id="IPR019974">
    <property type="entry name" value="XPG_CS"/>
</dbReference>
<feature type="compositionally biased region" description="Basic and acidic residues" evidence="14">
    <location>
        <begin position="926"/>
        <end position="941"/>
    </location>
</feature>
<feature type="compositionally biased region" description="Basic residues" evidence="14">
    <location>
        <begin position="686"/>
        <end position="698"/>
    </location>
</feature>
<feature type="region of interest" description="Disordered" evidence="14">
    <location>
        <begin position="839"/>
        <end position="867"/>
    </location>
</feature>
<comment type="similarity">
    <text evidence="12">Belongs to the XPG/RAD2 endonuclease family. GEN subfamily.</text>
</comment>
<dbReference type="PRINTS" id="PR00066">
    <property type="entry name" value="XRODRMPGMNTG"/>
</dbReference>
<evidence type="ECO:0000256" key="1">
    <source>
        <dbReference type="ARBA" id="ARBA00001946"/>
    </source>
</evidence>
<feature type="compositionally biased region" description="Low complexity" evidence="14">
    <location>
        <begin position="713"/>
        <end position="732"/>
    </location>
</feature>
<feature type="compositionally biased region" description="Low complexity" evidence="14">
    <location>
        <begin position="1383"/>
        <end position="1393"/>
    </location>
</feature>
<evidence type="ECO:0000256" key="13">
    <source>
        <dbReference type="SAM" id="Coils"/>
    </source>
</evidence>
<feature type="region of interest" description="Disordered" evidence="14">
    <location>
        <begin position="641"/>
        <end position="743"/>
    </location>
</feature>
<feature type="domain" description="XPG N-terminal" evidence="16">
    <location>
        <begin position="1"/>
        <end position="98"/>
    </location>
</feature>
<evidence type="ECO:0008006" key="19">
    <source>
        <dbReference type="Google" id="ProtNLM"/>
    </source>
</evidence>
<dbReference type="PANTHER" id="PTHR16171:SF7">
    <property type="entry name" value="DNA REPAIR PROTEIN RAD2"/>
    <property type="match status" value="1"/>
</dbReference>
<dbReference type="Pfam" id="PF00752">
    <property type="entry name" value="XPG_N"/>
    <property type="match status" value="1"/>
</dbReference>
<evidence type="ECO:0000256" key="4">
    <source>
        <dbReference type="ARBA" id="ARBA00022722"/>
    </source>
</evidence>
<dbReference type="RefSeq" id="XP_031025489.1">
    <property type="nucleotide sequence ID" value="XM_031168512.1"/>
</dbReference>
<dbReference type="InterPro" id="IPR006086">
    <property type="entry name" value="XPG-I_dom"/>
</dbReference>
<proteinExistence type="inferred from homology"/>
<dbReference type="InterPro" id="IPR029060">
    <property type="entry name" value="PIN-like_dom_sf"/>
</dbReference>
<accession>A0A507C5S1</accession>
<feature type="region of interest" description="Disordered" evidence="14">
    <location>
        <begin position="332"/>
        <end position="358"/>
    </location>
</feature>
<evidence type="ECO:0000256" key="14">
    <source>
        <dbReference type="SAM" id="MobiDB-lite"/>
    </source>
</evidence>
<dbReference type="Gene3D" id="3.40.50.1010">
    <property type="entry name" value="5'-nuclease"/>
    <property type="match status" value="2"/>
</dbReference>
<dbReference type="STRING" id="1806994.A0A507C5S1"/>
<comment type="similarity">
    <text evidence="3">Belongs to the XPG/RAD2 endonuclease family. XPG subfamily.</text>
</comment>
<dbReference type="PROSITE" id="PS00842">
    <property type="entry name" value="XPG_2"/>
    <property type="match status" value="1"/>
</dbReference>
<dbReference type="GO" id="GO:0003697">
    <property type="term" value="F:single-stranded DNA binding"/>
    <property type="evidence" value="ECO:0007669"/>
    <property type="project" value="InterPro"/>
</dbReference>
<feature type="domain" description="XPG-I" evidence="15">
    <location>
        <begin position="1107"/>
        <end position="1176"/>
    </location>
</feature>
<dbReference type="EMBL" id="QEAO01000011">
    <property type="protein sequence ID" value="TPX34851.1"/>
    <property type="molecule type" value="Genomic_DNA"/>
</dbReference>
<comment type="cofactor">
    <cofactor evidence="1">
        <name>Mg(2+)</name>
        <dbReference type="ChEBI" id="CHEBI:18420"/>
    </cofactor>
</comment>
<evidence type="ECO:0000256" key="8">
    <source>
        <dbReference type="ARBA" id="ARBA00022801"/>
    </source>
</evidence>
<keyword evidence="18" id="KW-1185">Reference proteome</keyword>
<evidence type="ECO:0000256" key="11">
    <source>
        <dbReference type="ARBA" id="ARBA00023242"/>
    </source>
</evidence>
<dbReference type="GO" id="GO:0005634">
    <property type="term" value="C:nucleus"/>
    <property type="evidence" value="ECO:0007669"/>
    <property type="project" value="UniProtKB-SubCell"/>
</dbReference>
<evidence type="ECO:0000259" key="16">
    <source>
        <dbReference type="SMART" id="SM00485"/>
    </source>
</evidence>
<dbReference type="InterPro" id="IPR006084">
    <property type="entry name" value="XPG/Rad2"/>
</dbReference>
<dbReference type="InterPro" id="IPR036279">
    <property type="entry name" value="5-3_exonuclease_C_sf"/>
</dbReference>
<dbReference type="GO" id="GO:0046872">
    <property type="term" value="F:metal ion binding"/>
    <property type="evidence" value="ECO:0007669"/>
    <property type="project" value="UniProtKB-KW"/>
</dbReference>
<evidence type="ECO:0000313" key="18">
    <source>
        <dbReference type="Proteomes" id="UP000319731"/>
    </source>
</evidence>
<feature type="compositionally biased region" description="Low complexity" evidence="14">
    <location>
        <begin position="668"/>
        <end position="685"/>
    </location>
</feature>
<keyword evidence="6" id="KW-0255">Endonuclease</keyword>
<feature type="coiled-coil region" evidence="13">
    <location>
        <begin position="1063"/>
        <end position="1097"/>
    </location>
</feature>
<dbReference type="Pfam" id="PF00867">
    <property type="entry name" value="XPG_I"/>
    <property type="match status" value="1"/>
</dbReference>
<dbReference type="CDD" id="cd09868">
    <property type="entry name" value="PIN_XPG_RAD2"/>
    <property type="match status" value="2"/>
</dbReference>
<feature type="compositionally biased region" description="Polar residues" evidence="14">
    <location>
        <begin position="699"/>
        <end position="712"/>
    </location>
</feature>
<feature type="compositionally biased region" description="Acidic residues" evidence="14">
    <location>
        <begin position="842"/>
        <end position="852"/>
    </location>
</feature>
<evidence type="ECO:0000256" key="10">
    <source>
        <dbReference type="ARBA" id="ARBA00023204"/>
    </source>
</evidence>
<sequence length="1444" mass="159466">MGVKGLWTLVEPCARPVRLETLSGKRVAVDASIWLYQFIKSMRDKDGKAINGSHILGFFRRICKLLFFGIKPIFVFDGGAPELKKITLQGRRKRKNASDVSAKKAAALLAAAKVKIAALNEIEREKKNKKNGGPGSSNINVSSDAITALQSNVKYYGDTEELDDDEEEERQPTPKAAHVTSDTEQASDDERTNVQREIVDLLAGAKHPHHKKRKRGGQGDEYELPEMPDLQSVTVASHDPRLVTEAEMRDFISEHKKTVDLKDVDIDSIQFQSLPLEIQHEIIVGLKTKSRQASAARLDEMQRNAKTSLDFSKMQIRNLVNRNTLTQRYYDFTKGSGKPGSAEQGEAKDGQRKGRKAIPQRIASERQREFFLVKNNDADGGGYTLKTAQSQKVVDNNRIVPTSSPTQSDKPKKAPVIVIDEDSEFETDDSDDDEFEEVKIDQEALAAASTLIDDDDKHDKDIEAALSNSMEVEPASRDSDSPLSIDAGNYVSDDQSIAEVMSRFQALEDEAVNQTDNNSGNKNDKAASSSATQEDIMTTLAFMSAPELLFNFSQSNPVDTDTTEYTPARMKEVLEVWHLEQVDDELTSVVKRREKMPEASKGSPRDVEMRGFQKFLEVARAWKLAHPAEEATADTIGDAAASTGEAPVTPAAASQVPASTSPYFNAAKPTIPSQSSSQTPKTPQKQVKRSNLKSHHTSIKSSQQKISFPSLRSTTTNKTNSSNNSQTGKTSSPDSSPSKILVLGQGGKLVAQPLVESGPVFGDTWSDSDDDELDIALNKKFLADVVPASTGRRESDEDLVMSQYLERGSSIAVSNRSGSSVKSSNGTVIKSKVERKSGLAFVDEDEDEDMDDGVNSSQVKDVEDVEPIDMMGDDFMRVDDVDQHADSYGKQEDVVAMTEEYPNHNMQDDEDTEDVWFEDNFTAARIPDDKPEMADEPEVKRPRLQFNDYDDDVVMISRDKAPSVAPSSPVTPHDDFRDAKIPPQPEIDDSPSPSAIPMNPPSGVLRIRDEDDEPDEADTSDMEEDAMEEVDDDENATARRLDVPISTEHETDDFAQFVSSIGQRDVIEVREELEQELTTLNQAKRKAERDAAEINEMMTSDAQELLRLFGIPYIVAPLEAESQCADLYIRGLVDGIVTEDSDVFLFGGSNIYKNMFNQTKYVETYSINDIETSMRLTREDLIKIAYLLGSDYTEGIPGVGTVTAMEILNEFPGEDGLADFREWWAEVVSTDDRGRNQPTPFKRKFAKKCKKIDLPGSFPEPRVREAYLHPPVHEDDTPFVFGIIDHIGLRKFFKEHVSWESDKTDSVLVPVIKQIQKVRTEGAQTMLHRFFPLQDKDPSTVTHKSGRINKVLDSMRGSAGGDGSKKKKGGGSTTTKRKGGGSSKSSPVKGGKTQTKAGIIAKTSSARSNASDGNSKPTKASNTKTSKRVVREDSGTSSSDSDFE</sequence>
<evidence type="ECO:0000259" key="15">
    <source>
        <dbReference type="SMART" id="SM00484"/>
    </source>
</evidence>
<evidence type="ECO:0000256" key="12">
    <source>
        <dbReference type="ARBA" id="ARBA00038112"/>
    </source>
</evidence>
<dbReference type="PROSITE" id="PS00841">
    <property type="entry name" value="XPG_1"/>
    <property type="match status" value="1"/>
</dbReference>